<comment type="catalytic activity">
    <reaction evidence="7">
        <text>a UDP-3-O-[(3R)-3-hydroxyacyl]-alpha-D-glucosamine + a (3R)-hydroxyacyl-[ACP] = a UDP-2-N,3-O-bis[(3R)-3-hydroxyacyl]-alpha-D-glucosamine + holo-[ACP] + H(+)</text>
        <dbReference type="Rhea" id="RHEA:53836"/>
        <dbReference type="Rhea" id="RHEA-COMP:9685"/>
        <dbReference type="Rhea" id="RHEA-COMP:9945"/>
        <dbReference type="ChEBI" id="CHEBI:15378"/>
        <dbReference type="ChEBI" id="CHEBI:64479"/>
        <dbReference type="ChEBI" id="CHEBI:78827"/>
        <dbReference type="ChEBI" id="CHEBI:137740"/>
        <dbReference type="ChEBI" id="CHEBI:137748"/>
        <dbReference type="EC" id="2.3.1.191"/>
    </reaction>
</comment>
<name>A0A9X1HPD4_9BACT</name>
<dbReference type="PANTHER" id="PTHR43378:SF2">
    <property type="entry name" value="UDP-3-O-ACYLGLUCOSAMINE N-ACYLTRANSFERASE 1, MITOCHONDRIAL-RELATED"/>
    <property type="match status" value="1"/>
</dbReference>
<dbReference type="NCBIfam" id="NF002060">
    <property type="entry name" value="PRK00892.1"/>
    <property type="match status" value="1"/>
</dbReference>
<reference evidence="9" key="1">
    <citation type="submission" date="2021-09" db="EMBL/GenBank/DDBJ databases">
        <title>Fulvivirga sp. isolated from coastal sediment.</title>
        <authorList>
            <person name="Yu H."/>
        </authorList>
    </citation>
    <scope>NUCLEOTIDE SEQUENCE</scope>
    <source>
        <strain evidence="9">1062</strain>
    </source>
</reference>
<comment type="similarity">
    <text evidence="7">Belongs to the transferase hexapeptide repeat family. LpxD subfamily.</text>
</comment>
<dbReference type="InterPro" id="IPR020573">
    <property type="entry name" value="UDP_GlcNAc_AcTrfase_non-rep"/>
</dbReference>
<keyword evidence="10" id="KW-1185">Reference proteome</keyword>
<dbReference type="GO" id="GO:0009245">
    <property type="term" value="P:lipid A biosynthetic process"/>
    <property type="evidence" value="ECO:0007669"/>
    <property type="project" value="UniProtKB-UniRule"/>
</dbReference>
<comment type="subunit">
    <text evidence="7">Homotrimer.</text>
</comment>
<evidence type="ECO:0000256" key="4">
    <source>
        <dbReference type="ARBA" id="ARBA00022737"/>
    </source>
</evidence>
<dbReference type="AlphaFoldDB" id="A0A9X1HPD4"/>
<keyword evidence="1 7" id="KW-0444">Lipid biosynthesis</keyword>
<dbReference type="Gene3D" id="3.40.1390.10">
    <property type="entry name" value="MurE/MurF, N-terminal domain"/>
    <property type="match status" value="1"/>
</dbReference>
<organism evidence="9 10">
    <name type="scientific">Fulvivirga sedimenti</name>
    <dbReference type="NCBI Taxonomy" id="2879465"/>
    <lineage>
        <taxon>Bacteria</taxon>
        <taxon>Pseudomonadati</taxon>
        <taxon>Bacteroidota</taxon>
        <taxon>Cytophagia</taxon>
        <taxon>Cytophagales</taxon>
        <taxon>Fulvivirgaceae</taxon>
        <taxon>Fulvivirga</taxon>
    </lineage>
</organism>
<evidence type="ECO:0000256" key="3">
    <source>
        <dbReference type="ARBA" id="ARBA00022679"/>
    </source>
</evidence>
<evidence type="ECO:0000256" key="6">
    <source>
        <dbReference type="ARBA" id="ARBA00023315"/>
    </source>
</evidence>
<dbReference type="InterPro" id="IPR007691">
    <property type="entry name" value="LpxD"/>
</dbReference>
<evidence type="ECO:0000313" key="9">
    <source>
        <dbReference type="EMBL" id="MCA6073874.1"/>
    </source>
</evidence>
<dbReference type="Proteomes" id="UP001139409">
    <property type="component" value="Unassembled WGS sequence"/>
</dbReference>
<evidence type="ECO:0000256" key="5">
    <source>
        <dbReference type="ARBA" id="ARBA00023098"/>
    </source>
</evidence>
<dbReference type="EC" id="2.3.1.191" evidence="7"/>
<dbReference type="Pfam" id="PF04613">
    <property type="entry name" value="LpxD"/>
    <property type="match status" value="1"/>
</dbReference>
<dbReference type="InterPro" id="IPR018357">
    <property type="entry name" value="Hexapep_transf_CS"/>
</dbReference>
<dbReference type="CDD" id="cd03352">
    <property type="entry name" value="LbH_LpxD"/>
    <property type="match status" value="1"/>
</dbReference>
<comment type="function">
    <text evidence="7">Catalyzes the N-acylation of UDP-3-O-acylglucosamine using 3-hydroxyacyl-ACP as the acyl donor. Is involved in the biosynthesis of lipid A, a phosphorylated glycolipid that anchors the lipopolysaccharide to the outer membrane of the cell.</text>
</comment>
<sequence length="352" mass="38199">MQFTIRQIASLIGAEIEGDDTQPIHMLAKIQDAKPGQISFLSNPKYENFIYDSKASAVIVSKNFEPKEKVPATLLRVEDPYNSFTILLEEYHKFISFQRSGIESPSFIGENSKTGDRIYRGAFSYIGKNVTIGNDVKIYPNCFIGDNVTIGDSTILHSGVKIYDGTRIGQFCVIHAGCVIGSDGFGFAPQEDGSYRTIPQMGHVIVGNHVDIGANTVIDCATMHGDATRIGNGVKLDNLIQIAHNVEIGDHTVIAAQTGISGSTKIGKGSTIAGQVGIAGHLVFGDKTRMAAKSGLIKSYPDGNIDLMGAPAMPIKDYLRAYAVFRKLPDLNARLKELEEKVVNLPTFDKRS</sequence>
<dbReference type="Gene3D" id="2.160.10.10">
    <property type="entry name" value="Hexapeptide repeat proteins"/>
    <property type="match status" value="1"/>
</dbReference>
<feature type="active site" description="Proton acceptor" evidence="7">
    <location>
        <position position="244"/>
    </location>
</feature>
<keyword evidence="2 7" id="KW-0441">Lipid A biosynthesis</keyword>
<dbReference type="PROSITE" id="PS00101">
    <property type="entry name" value="HEXAPEP_TRANSFERASES"/>
    <property type="match status" value="1"/>
</dbReference>
<gene>
    <name evidence="7 9" type="primary">lpxD</name>
    <name evidence="9" type="ORF">LDX50_03290</name>
</gene>
<protein>
    <recommendedName>
        <fullName evidence="7">UDP-3-O-acylglucosamine N-acyltransferase</fullName>
        <ecNumber evidence="7">2.3.1.191</ecNumber>
    </recommendedName>
</protein>
<evidence type="ECO:0000256" key="1">
    <source>
        <dbReference type="ARBA" id="ARBA00022516"/>
    </source>
</evidence>
<dbReference type="GO" id="GO:0103118">
    <property type="term" value="F:UDP-3-O-[(3R)-3-hydroxyacyl]-glucosamine N-acyltransferase activity"/>
    <property type="evidence" value="ECO:0007669"/>
    <property type="project" value="UniProtKB-EC"/>
</dbReference>
<comment type="caution">
    <text evidence="9">The sequence shown here is derived from an EMBL/GenBank/DDBJ whole genome shotgun (WGS) entry which is preliminary data.</text>
</comment>
<proteinExistence type="inferred from homology"/>
<keyword evidence="3 7" id="KW-0808">Transferase</keyword>
<dbReference type="InterPro" id="IPR001451">
    <property type="entry name" value="Hexapep"/>
</dbReference>
<dbReference type="PANTHER" id="PTHR43378">
    <property type="entry name" value="UDP-3-O-ACYLGLUCOSAMINE N-ACYLTRANSFERASE"/>
    <property type="match status" value="1"/>
</dbReference>
<keyword evidence="6 7" id="KW-0012">Acyltransferase</keyword>
<dbReference type="EMBL" id="JAIXNE010000001">
    <property type="protein sequence ID" value="MCA6073874.1"/>
    <property type="molecule type" value="Genomic_DNA"/>
</dbReference>
<accession>A0A9X1HPD4</accession>
<dbReference type="GO" id="GO:0016410">
    <property type="term" value="F:N-acyltransferase activity"/>
    <property type="evidence" value="ECO:0007669"/>
    <property type="project" value="InterPro"/>
</dbReference>
<evidence type="ECO:0000256" key="2">
    <source>
        <dbReference type="ARBA" id="ARBA00022556"/>
    </source>
</evidence>
<dbReference type="Pfam" id="PF00132">
    <property type="entry name" value="Hexapep"/>
    <property type="match status" value="2"/>
</dbReference>
<evidence type="ECO:0000313" key="10">
    <source>
        <dbReference type="Proteomes" id="UP001139409"/>
    </source>
</evidence>
<dbReference type="NCBIfam" id="TIGR01853">
    <property type="entry name" value="lipid_A_lpxD"/>
    <property type="match status" value="1"/>
</dbReference>
<keyword evidence="4 7" id="KW-0677">Repeat</keyword>
<dbReference type="InterPro" id="IPR011004">
    <property type="entry name" value="Trimer_LpxA-like_sf"/>
</dbReference>
<comment type="pathway">
    <text evidence="7">Bacterial outer membrane biogenesis; LPS lipid A biosynthesis.</text>
</comment>
<feature type="domain" description="UDP-3-O-[3-hydroxymyristoyl] glucosamine N-acyltransferase non-repeat region" evidence="8">
    <location>
        <begin position="23"/>
        <end position="89"/>
    </location>
</feature>
<evidence type="ECO:0000259" key="8">
    <source>
        <dbReference type="Pfam" id="PF04613"/>
    </source>
</evidence>
<dbReference type="HAMAP" id="MF_00523">
    <property type="entry name" value="LpxD"/>
    <property type="match status" value="1"/>
</dbReference>
<evidence type="ECO:0000256" key="7">
    <source>
        <dbReference type="HAMAP-Rule" id="MF_00523"/>
    </source>
</evidence>
<dbReference type="GO" id="GO:0016020">
    <property type="term" value="C:membrane"/>
    <property type="evidence" value="ECO:0007669"/>
    <property type="project" value="GOC"/>
</dbReference>
<keyword evidence="5 7" id="KW-0443">Lipid metabolism</keyword>
<dbReference type="SUPFAM" id="SSF51161">
    <property type="entry name" value="Trimeric LpxA-like enzymes"/>
    <property type="match status" value="1"/>
</dbReference>
<dbReference type="RefSeq" id="WP_225696984.1">
    <property type="nucleotide sequence ID" value="NZ_JAIXNE010000001.1"/>
</dbReference>